<protein>
    <submittedName>
        <fullName evidence="2">Alpha/Beta hydrolase protein</fullName>
    </submittedName>
</protein>
<dbReference type="Proteomes" id="UP001610335">
    <property type="component" value="Unassembled WGS sequence"/>
</dbReference>
<feature type="chain" id="PRO_5047365183" evidence="1">
    <location>
        <begin position="20"/>
        <end position="284"/>
    </location>
</feature>
<dbReference type="EMBL" id="JBFXLS010000011">
    <property type="protein sequence ID" value="KAL2830852.1"/>
    <property type="molecule type" value="Genomic_DNA"/>
</dbReference>
<sequence length="284" mass="30384">MKLSTTISLLVTAFPLTNTQSTGGSGPYPATYFADPTLQTHTIYMPTNPTPSTPLPILIWGNGACVNNGTRFANLLTNIASYGFIAIASGPPADGTGTTDSQMMRDAITWITTKSLTPTTNNSNTDSNSKYTTVDPTRIAVAGQSCGGLEAYQLRNDERVLHLGIFNSGFFDFSFLPGFESPEVIAEVDKPVFYFLGGESDIAYENGMRDYAALRNVPKWVGNYPVGHLGTYAEVDGGVFGAAAVKWLQWVLKGDQDAAGFFLDGGAEKAGWEETDSEGLEGLV</sequence>
<keyword evidence="1" id="KW-0732">Signal</keyword>
<dbReference type="PANTHER" id="PTHR33428">
    <property type="entry name" value="CHLOROPHYLLASE-2, CHLOROPLASTIC"/>
    <property type="match status" value="1"/>
</dbReference>
<dbReference type="PANTHER" id="PTHR33428:SF14">
    <property type="entry name" value="CARBOXYLESTERASE TYPE B DOMAIN-CONTAINING PROTEIN"/>
    <property type="match status" value="1"/>
</dbReference>
<dbReference type="SUPFAM" id="SSF53474">
    <property type="entry name" value="alpha/beta-Hydrolases"/>
    <property type="match status" value="1"/>
</dbReference>
<gene>
    <name evidence="2" type="ORF">BDW59DRAFT_158289</name>
</gene>
<organism evidence="2 3">
    <name type="scientific">Aspergillus cavernicola</name>
    <dbReference type="NCBI Taxonomy" id="176166"/>
    <lineage>
        <taxon>Eukaryota</taxon>
        <taxon>Fungi</taxon>
        <taxon>Dikarya</taxon>
        <taxon>Ascomycota</taxon>
        <taxon>Pezizomycotina</taxon>
        <taxon>Eurotiomycetes</taxon>
        <taxon>Eurotiomycetidae</taxon>
        <taxon>Eurotiales</taxon>
        <taxon>Aspergillaceae</taxon>
        <taxon>Aspergillus</taxon>
        <taxon>Aspergillus subgen. Nidulantes</taxon>
    </lineage>
</organism>
<reference evidence="2 3" key="1">
    <citation type="submission" date="2024-07" db="EMBL/GenBank/DDBJ databases">
        <title>Section-level genome sequencing and comparative genomics of Aspergillus sections Usti and Cavernicolus.</title>
        <authorList>
            <consortium name="Lawrence Berkeley National Laboratory"/>
            <person name="Nybo J.L."/>
            <person name="Vesth T.C."/>
            <person name="Theobald S."/>
            <person name="Frisvad J.C."/>
            <person name="Larsen T.O."/>
            <person name="Kjaerboelling I."/>
            <person name="Rothschild-Mancinelli K."/>
            <person name="Lyhne E.K."/>
            <person name="Kogle M.E."/>
            <person name="Barry K."/>
            <person name="Clum A."/>
            <person name="Na H."/>
            <person name="Ledsgaard L."/>
            <person name="Lin J."/>
            <person name="Lipzen A."/>
            <person name="Kuo A."/>
            <person name="Riley R."/>
            <person name="Mondo S."/>
            <person name="LaButti K."/>
            <person name="Haridas S."/>
            <person name="Pangalinan J."/>
            <person name="Salamov A.A."/>
            <person name="Simmons B.A."/>
            <person name="Magnuson J.K."/>
            <person name="Chen J."/>
            <person name="Drula E."/>
            <person name="Henrissat B."/>
            <person name="Wiebenga A."/>
            <person name="Lubbers R.J."/>
            <person name="Gomes A.C."/>
            <person name="Makela M.R."/>
            <person name="Stajich J."/>
            <person name="Grigoriev I.V."/>
            <person name="Mortensen U.H."/>
            <person name="De vries R.P."/>
            <person name="Baker S.E."/>
            <person name="Andersen M.R."/>
        </authorList>
    </citation>
    <scope>NUCLEOTIDE SEQUENCE [LARGE SCALE GENOMIC DNA]</scope>
    <source>
        <strain evidence="2 3">CBS 600.67</strain>
    </source>
</reference>
<keyword evidence="3" id="KW-1185">Reference proteome</keyword>
<dbReference type="Gene3D" id="3.40.50.1820">
    <property type="entry name" value="alpha/beta hydrolase"/>
    <property type="match status" value="1"/>
</dbReference>
<evidence type="ECO:0000256" key="1">
    <source>
        <dbReference type="SAM" id="SignalP"/>
    </source>
</evidence>
<accession>A0ABR4ITD0</accession>
<comment type="caution">
    <text evidence="2">The sequence shown here is derived from an EMBL/GenBank/DDBJ whole genome shotgun (WGS) entry which is preliminary data.</text>
</comment>
<name>A0ABR4ITD0_9EURO</name>
<dbReference type="GO" id="GO:0016787">
    <property type="term" value="F:hydrolase activity"/>
    <property type="evidence" value="ECO:0007669"/>
    <property type="project" value="UniProtKB-KW"/>
</dbReference>
<dbReference type="InterPro" id="IPR029058">
    <property type="entry name" value="AB_hydrolase_fold"/>
</dbReference>
<evidence type="ECO:0000313" key="3">
    <source>
        <dbReference type="Proteomes" id="UP001610335"/>
    </source>
</evidence>
<evidence type="ECO:0000313" key="2">
    <source>
        <dbReference type="EMBL" id="KAL2830852.1"/>
    </source>
</evidence>
<proteinExistence type="predicted"/>
<keyword evidence="2" id="KW-0378">Hydrolase</keyword>
<feature type="signal peptide" evidence="1">
    <location>
        <begin position="1"/>
        <end position="19"/>
    </location>
</feature>